<dbReference type="Proteomes" id="UP001314205">
    <property type="component" value="Unassembled WGS sequence"/>
</dbReference>
<evidence type="ECO:0000313" key="3">
    <source>
        <dbReference type="EMBL" id="CAK1582475.1"/>
    </source>
</evidence>
<gene>
    <name evidence="3" type="ORF">PARMNEM_LOCUS3993</name>
</gene>
<proteinExistence type="predicted"/>
<dbReference type="Pfam" id="PF02221">
    <property type="entry name" value="E1_DerP2_DerF2"/>
    <property type="match status" value="1"/>
</dbReference>
<dbReference type="InterPro" id="IPR003172">
    <property type="entry name" value="ML_dom"/>
</dbReference>
<name>A0AAV1KJ76_9NEOP</name>
<dbReference type="SMART" id="SM00737">
    <property type="entry name" value="ML"/>
    <property type="match status" value="1"/>
</dbReference>
<reference evidence="3 4" key="1">
    <citation type="submission" date="2023-11" db="EMBL/GenBank/DDBJ databases">
        <authorList>
            <person name="Hedman E."/>
            <person name="Englund M."/>
            <person name="Stromberg M."/>
            <person name="Nyberg Akerstrom W."/>
            <person name="Nylinder S."/>
            <person name="Jareborg N."/>
            <person name="Kallberg Y."/>
            <person name="Kronander E."/>
        </authorList>
    </citation>
    <scope>NUCLEOTIDE SEQUENCE [LARGE SCALE GENOMIC DNA]</scope>
</reference>
<dbReference type="Gene3D" id="2.60.40.770">
    <property type="match status" value="1"/>
</dbReference>
<sequence>MDARIILVSLCFLLAKSDFVTKKNCKDVDTSQCSVHNVVVDPCPRSPRMCVIKVEKSYSINVDFTPHFSAKTLKLAMYSDEKKTGAFESLIKTPEDSCGLVTCPLQAEERRNFDINFSLAKMSPGKFPIKMKLWNEEDESQACCFTFNVKIRK</sequence>
<evidence type="ECO:0000313" key="4">
    <source>
        <dbReference type="Proteomes" id="UP001314205"/>
    </source>
</evidence>
<organism evidence="3 4">
    <name type="scientific">Parnassius mnemosyne</name>
    <name type="common">clouded apollo</name>
    <dbReference type="NCBI Taxonomy" id="213953"/>
    <lineage>
        <taxon>Eukaryota</taxon>
        <taxon>Metazoa</taxon>
        <taxon>Ecdysozoa</taxon>
        <taxon>Arthropoda</taxon>
        <taxon>Hexapoda</taxon>
        <taxon>Insecta</taxon>
        <taxon>Pterygota</taxon>
        <taxon>Neoptera</taxon>
        <taxon>Endopterygota</taxon>
        <taxon>Lepidoptera</taxon>
        <taxon>Glossata</taxon>
        <taxon>Ditrysia</taxon>
        <taxon>Papilionoidea</taxon>
        <taxon>Papilionidae</taxon>
        <taxon>Parnassiinae</taxon>
        <taxon>Parnassini</taxon>
        <taxon>Parnassius</taxon>
        <taxon>Driopa</taxon>
    </lineage>
</organism>
<comment type="caution">
    <text evidence="3">The sequence shown here is derived from an EMBL/GenBank/DDBJ whole genome shotgun (WGS) entry which is preliminary data.</text>
</comment>
<feature type="domain" description="MD-2-related lipid-recognition" evidence="2">
    <location>
        <begin position="22"/>
        <end position="149"/>
    </location>
</feature>
<keyword evidence="1" id="KW-0732">Signal</keyword>
<evidence type="ECO:0000259" key="2">
    <source>
        <dbReference type="SMART" id="SM00737"/>
    </source>
</evidence>
<feature type="signal peptide" evidence="1">
    <location>
        <begin position="1"/>
        <end position="17"/>
    </location>
</feature>
<keyword evidence="4" id="KW-1185">Reference proteome</keyword>
<evidence type="ECO:0000256" key="1">
    <source>
        <dbReference type="SAM" id="SignalP"/>
    </source>
</evidence>
<protein>
    <recommendedName>
        <fullName evidence="2">MD-2-related lipid-recognition domain-containing protein</fullName>
    </recommendedName>
</protein>
<dbReference type="SUPFAM" id="SSF81296">
    <property type="entry name" value="E set domains"/>
    <property type="match status" value="1"/>
</dbReference>
<accession>A0AAV1KJ76</accession>
<dbReference type="InterPro" id="IPR014756">
    <property type="entry name" value="Ig_E-set"/>
</dbReference>
<feature type="chain" id="PRO_5043326201" description="MD-2-related lipid-recognition domain-containing protein" evidence="1">
    <location>
        <begin position="18"/>
        <end position="153"/>
    </location>
</feature>
<dbReference type="EMBL" id="CAVLGL010000046">
    <property type="protein sequence ID" value="CAK1582475.1"/>
    <property type="molecule type" value="Genomic_DNA"/>
</dbReference>
<dbReference type="AlphaFoldDB" id="A0AAV1KJ76"/>